<gene>
    <name evidence="2" type="ORF">KQJ23_15290</name>
</gene>
<proteinExistence type="predicted"/>
<dbReference type="RefSeq" id="WP_216479745.1">
    <property type="nucleotide sequence ID" value="NZ_JAHLQJ010000013.1"/>
</dbReference>
<organism evidence="2 3">
    <name type="scientific">Paenibacillus brevis</name>
    <dbReference type="NCBI Taxonomy" id="2841508"/>
    <lineage>
        <taxon>Bacteria</taxon>
        <taxon>Bacillati</taxon>
        <taxon>Bacillota</taxon>
        <taxon>Bacilli</taxon>
        <taxon>Bacillales</taxon>
        <taxon>Paenibacillaceae</taxon>
        <taxon>Paenibacillus</taxon>
    </lineage>
</organism>
<sequence length="209" mass="24512">MFIHYQMTILEEFLESTYEAAGITYPHQITVEEISQRLNVWLHYRPVTSRAMEAAGGMYSMFLDERLPPDQQRMEFLHELCHLLRHAGNQITLPEQFTQMQEAEAEHFVLYAAMPFSMIQGLELPDRHSVAVSILVETFSVPAAFAERRLDQLQRRVLQNMWNQISKEHENKMHHFEPTWSRETMRILKQLDRQLLAKGLPGYADKGLV</sequence>
<evidence type="ECO:0000313" key="3">
    <source>
        <dbReference type="Proteomes" id="UP000743001"/>
    </source>
</evidence>
<dbReference type="EMBL" id="JAHLQJ010000013">
    <property type="protein sequence ID" value="MBU5673192.1"/>
    <property type="molecule type" value="Genomic_DNA"/>
</dbReference>
<dbReference type="Pfam" id="PF06114">
    <property type="entry name" value="Peptidase_M78"/>
    <property type="match status" value="1"/>
</dbReference>
<reference evidence="2 3" key="1">
    <citation type="submission" date="2021-06" db="EMBL/GenBank/DDBJ databases">
        <authorList>
            <person name="Sun Q."/>
            <person name="Li D."/>
        </authorList>
    </citation>
    <scope>NUCLEOTIDE SEQUENCE [LARGE SCALE GENOMIC DNA]</scope>
    <source>
        <strain evidence="2 3">MSJ-6</strain>
    </source>
</reference>
<dbReference type="Proteomes" id="UP000743001">
    <property type="component" value="Unassembled WGS sequence"/>
</dbReference>
<comment type="caution">
    <text evidence="2">The sequence shown here is derived from an EMBL/GenBank/DDBJ whole genome shotgun (WGS) entry which is preliminary data.</text>
</comment>
<keyword evidence="3" id="KW-1185">Reference proteome</keyword>
<dbReference type="InterPro" id="IPR010359">
    <property type="entry name" value="IrrE_HExxH"/>
</dbReference>
<evidence type="ECO:0000259" key="1">
    <source>
        <dbReference type="Pfam" id="PF06114"/>
    </source>
</evidence>
<name>A0ABS6FSH5_9BACL</name>
<protein>
    <submittedName>
        <fullName evidence="2">ImmA/IrrE family metallo-endopeptidase</fullName>
    </submittedName>
</protein>
<accession>A0ABS6FSH5</accession>
<feature type="domain" description="IrrE N-terminal-like" evidence="1">
    <location>
        <begin position="37"/>
        <end position="150"/>
    </location>
</feature>
<evidence type="ECO:0000313" key="2">
    <source>
        <dbReference type="EMBL" id="MBU5673192.1"/>
    </source>
</evidence>